<evidence type="ECO:0000313" key="9">
    <source>
        <dbReference type="Proteomes" id="UP000838672"/>
    </source>
</evidence>
<comment type="similarity">
    <text evidence="2">Belongs to the bacterial solute-binding protein 1 family.</text>
</comment>
<evidence type="ECO:0000256" key="1">
    <source>
        <dbReference type="ARBA" id="ARBA00004418"/>
    </source>
</evidence>
<feature type="signal peptide" evidence="7">
    <location>
        <begin position="1"/>
        <end position="24"/>
    </location>
</feature>
<dbReference type="Proteomes" id="UP000838672">
    <property type="component" value="Unassembled WGS sequence"/>
</dbReference>
<organism evidence="8 9">
    <name type="scientific">Vibrio stylophorae</name>
    <dbReference type="NCBI Taxonomy" id="659351"/>
    <lineage>
        <taxon>Bacteria</taxon>
        <taxon>Pseudomonadati</taxon>
        <taxon>Pseudomonadota</taxon>
        <taxon>Gammaproteobacteria</taxon>
        <taxon>Vibrionales</taxon>
        <taxon>Vibrionaceae</taxon>
        <taxon>Vibrio</taxon>
    </lineage>
</organism>
<evidence type="ECO:0000256" key="6">
    <source>
        <dbReference type="ARBA" id="ARBA00049753"/>
    </source>
</evidence>
<sequence length="418" mass="46160">MFKSKLIALAAISFLIPFSSVAKAQSAELLHWWTAPGEQGALHVISQALASSNPTIDLISVSGGGGDNAMTVLQAKALAGTMPFIAQIEGAHIDAWDAIGLIQNLDTIAKRENWDQSLYPLAKQINQNDQGEYVALPLTLHRMNWLWVNEPLRKQLNIAPPKNWPELLAAMQTAKSAGITPLSLGSDEWQVALLFENLTLSLHGKDFYQQALVQLDPTALNSDKMRQTLHAFRQLSQLVGRHIPHQPWNEATSQLAKGEALFQIGGDWILGELLAADVAIPDTINCYAMPGTEQHFVYNMDSFIFFKINTIDKKSQAQIIEQLSSRTLQKQFNLKKGAIPVRQDIDLSDFTSCQKRAAAAFTKASESGLAIPSMTDSMALPPVAQRAMTNELFRFFMQSNISEQVLIERLISIAQAEI</sequence>
<protein>
    <recommendedName>
        <fullName evidence="6">Probable sugar-binding periplasmic protein</fullName>
    </recommendedName>
</protein>
<dbReference type="Gene3D" id="3.40.190.10">
    <property type="entry name" value="Periplasmic binding protein-like II"/>
    <property type="match status" value="2"/>
</dbReference>
<dbReference type="EMBL" id="CAKLDI010000002">
    <property type="protein sequence ID" value="CAH0535694.1"/>
    <property type="molecule type" value="Genomic_DNA"/>
</dbReference>
<evidence type="ECO:0000256" key="5">
    <source>
        <dbReference type="ARBA" id="ARBA00049629"/>
    </source>
</evidence>
<feature type="chain" id="PRO_5045154457" description="Probable sugar-binding periplasmic protein" evidence="7">
    <location>
        <begin position="25"/>
        <end position="418"/>
    </location>
</feature>
<keyword evidence="9" id="KW-1185">Reference proteome</keyword>
<dbReference type="PANTHER" id="PTHR43649:SF28">
    <property type="entry name" value="BINDING PROTEIN COMPONENT OF ABC SUGAR TRANSPORTER-RELATED"/>
    <property type="match status" value="1"/>
</dbReference>
<keyword evidence="4 7" id="KW-0732">Signal</keyword>
<comment type="caution">
    <text evidence="8">The sequence shown here is derived from an EMBL/GenBank/DDBJ whole genome shotgun (WGS) entry which is preliminary data.</text>
</comment>
<evidence type="ECO:0000256" key="4">
    <source>
        <dbReference type="ARBA" id="ARBA00022729"/>
    </source>
</evidence>
<dbReference type="InterPro" id="IPR050490">
    <property type="entry name" value="Bact_solute-bd_prot1"/>
</dbReference>
<keyword evidence="3" id="KW-0813">Transport</keyword>
<dbReference type="RefSeq" id="WP_237468568.1">
    <property type="nucleotide sequence ID" value="NZ_CAKLDI010000002.1"/>
</dbReference>
<accession>A0ABM8ZXX2</accession>
<evidence type="ECO:0000256" key="7">
    <source>
        <dbReference type="SAM" id="SignalP"/>
    </source>
</evidence>
<dbReference type="PANTHER" id="PTHR43649">
    <property type="entry name" value="ARABINOSE-BINDING PROTEIN-RELATED"/>
    <property type="match status" value="1"/>
</dbReference>
<proteinExistence type="inferred from homology"/>
<gene>
    <name evidence="8" type="ORF">VST7929_03182</name>
</gene>
<reference evidence="8" key="1">
    <citation type="submission" date="2021-11" db="EMBL/GenBank/DDBJ databases">
        <authorList>
            <person name="Rodrigo-Torres L."/>
            <person name="Arahal R. D."/>
            <person name="Lucena T."/>
        </authorList>
    </citation>
    <scope>NUCLEOTIDE SEQUENCE</scope>
    <source>
        <strain evidence="8">CECT 7929</strain>
    </source>
</reference>
<dbReference type="InterPro" id="IPR006059">
    <property type="entry name" value="SBP"/>
</dbReference>
<comment type="subcellular location">
    <subcellularLocation>
        <location evidence="1">Periplasm</location>
    </subcellularLocation>
</comment>
<name>A0ABM8ZXX2_9VIBR</name>
<evidence type="ECO:0000313" key="8">
    <source>
        <dbReference type="EMBL" id="CAH0535694.1"/>
    </source>
</evidence>
<evidence type="ECO:0000256" key="2">
    <source>
        <dbReference type="ARBA" id="ARBA00008520"/>
    </source>
</evidence>
<dbReference type="SUPFAM" id="SSF53850">
    <property type="entry name" value="Periplasmic binding protein-like II"/>
    <property type="match status" value="1"/>
</dbReference>
<dbReference type="Pfam" id="PF01547">
    <property type="entry name" value="SBP_bac_1"/>
    <property type="match status" value="1"/>
</dbReference>
<comment type="function">
    <text evidence="5">Part of a binding-protein-dependent transport system for a sugar.</text>
</comment>
<evidence type="ECO:0000256" key="3">
    <source>
        <dbReference type="ARBA" id="ARBA00022448"/>
    </source>
</evidence>